<evidence type="ECO:0000256" key="3">
    <source>
        <dbReference type="ARBA" id="ARBA00022801"/>
    </source>
</evidence>
<accession>A0A2W4EU65</accession>
<dbReference type="GO" id="GO:0000298">
    <property type="term" value="F:endopolyphosphatase activity"/>
    <property type="evidence" value="ECO:0007669"/>
    <property type="project" value="TreeGrafter"/>
</dbReference>
<dbReference type="PROSITE" id="PS51462">
    <property type="entry name" value="NUDIX"/>
    <property type="match status" value="1"/>
</dbReference>
<dbReference type="InterPro" id="IPR020084">
    <property type="entry name" value="NUDIX_hydrolase_CS"/>
</dbReference>
<dbReference type="GO" id="GO:0008486">
    <property type="term" value="F:diphosphoinositol-polyphosphate diphosphatase activity"/>
    <property type="evidence" value="ECO:0007669"/>
    <property type="project" value="TreeGrafter"/>
</dbReference>
<evidence type="ECO:0000256" key="4">
    <source>
        <dbReference type="ARBA" id="ARBA00022842"/>
    </source>
</evidence>
<dbReference type="InterPro" id="IPR015797">
    <property type="entry name" value="NUDIX_hydrolase-like_dom_sf"/>
</dbReference>
<sequence length="206" mass="22828">MRSKRRQRAQLARINLSAGSQAVVVRADDIVALQAKDNPTEPFLLKESVWSSELKRRSGESLSAVEIDQAGALCYRQRGKDGLVEVLLVGSLRSGRWGLPKGHIEQGETTSVAAEREAFEEAGVQGKVNPAIFGTFTYAKDSNARRLNVSVHLLGVERIAAEYPEKRIRKSKWFPIETAIKEVGQPGLSETLRKFRRLGRMQNGTA</sequence>
<evidence type="ECO:0000256" key="2">
    <source>
        <dbReference type="ARBA" id="ARBA00022723"/>
    </source>
</evidence>
<evidence type="ECO:0000256" key="5">
    <source>
        <dbReference type="RuleBase" id="RU003476"/>
    </source>
</evidence>
<keyword evidence="8" id="KW-1185">Reference proteome</keyword>
<dbReference type="PROSITE" id="PS00893">
    <property type="entry name" value="NUDIX_BOX"/>
    <property type="match status" value="1"/>
</dbReference>
<dbReference type="Proteomes" id="UP000248925">
    <property type="component" value="Unassembled WGS sequence"/>
</dbReference>
<evidence type="ECO:0000313" key="8">
    <source>
        <dbReference type="Proteomes" id="UP000248925"/>
    </source>
</evidence>
<proteinExistence type="inferred from homology"/>
<gene>
    <name evidence="7" type="ORF">CPY51_11310</name>
</gene>
<dbReference type="AlphaFoldDB" id="A0A2W4EU65"/>
<keyword evidence="3 5" id="KW-0378">Hydrolase</keyword>
<organism evidence="7 8">
    <name type="scientific">Rhizobium tubonense</name>
    <dbReference type="NCBI Taxonomy" id="484088"/>
    <lineage>
        <taxon>Bacteria</taxon>
        <taxon>Pseudomonadati</taxon>
        <taxon>Pseudomonadota</taxon>
        <taxon>Alphaproteobacteria</taxon>
        <taxon>Hyphomicrobiales</taxon>
        <taxon>Rhizobiaceae</taxon>
        <taxon>Rhizobium/Agrobacterium group</taxon>
        <taxon>Rhizobium</taxon>
    </lineage>
</organism>
<comment type="similarity">
    <text evidence="5">Belongs to the Nudix hydrolase family.</text>
</comment>
<dbReference type="GO" id="GO:1901909">
    <property type="term" value="P:diadenosine hexaphosphate catabolic process"/>
    <property type="evidence" value="ECO:0007669"/>
    <property type="project" value="TreeGrafter"/>
</dbReference>
<dbReference type="InterPro" id="IPR020476">
    <property type="entry name" value="Nudix_hydrolase"/>
</dbReference>
<dbReference type="GO" id="GO:0005737">
    <property type="term" value="C:cytoplasm"/>
    <property type="evidence" value="ECO:0007669"/>
    <property type="project" value="TreeGrafter"/>
</dbReference>
<reference evidence="7 8" key="1">
    <citation type="journal article" date="2018" name="Sci. Rep.">
        <title>Rhizobium tumorigenes sp. nov., a novel plant tumorigenic bacterium isolated from cane gall tumors on thornless blackberry.</title>
        <authorList>
            <person name="Kuzmanovi N."/>
            <person name="Smalla K."/>
            <person name="Gronow S."/>
            <person name="PuBawska J."/>
        </authorList>
    </citation>
    <scope>NUCLEOTIDE SEQUENCE [LARGE SCALE GENOMIC DNA]</scope>
    <source>
        <strain evidence="7 8">CCBAU 85046</strain>
    </source>
</reference>
<dbReference type="SUPFAM" id="SSF55811">
    <property type="entry name" value="Nudix"/>
    <property type="match status" value="1"/>
</dbReference>
<evidence type="ECO:0000259" key="6">
    <source>
        <dbReference type="PROSITE" id="PS51462"/>
    </source>
</evidence>
<dbReference type="GO" id="GO:0034432">
    <property type="term" value="F:bis(5'-adenosyl)-pentaphosphatase activity"/>
    <property type="evidence" value="ECO:0007669"/>
    <property type="project" value="TreeGrafter"/>
</dbReference>
<comment type="caution">
    <text evidence="7">The sequence shown here is derived from an EMBL/GenBank/DDBJ whole genome shotgun (WGS) entry which is preliminary data.</text>
</comment>
<dbReference type="GO" id="GO:0071543">
    <property type="term" value="P:diphosphoinositol polyphosphate metabolic process"/>
    <property type="evidence" value="ECO:0007669"/>
    <property type="project" value="TreeGrafter"/>
</dbReference>
<keyword evidence="2" id="KW-0479">Metal-binding</keyword>
<evidence type="ECO:0000256" key="1">
    <source>
        <dbReference type="ARBA" id="ARBA00001946"/>
    </source>
</evidence>
<dbReference type="PANTHER" id="PTHR12629">
    <property type="entry name" value="DIPHOSPHOINOSITOL POLYPHOSPHATE PHOSPHOHYDROLASE"/>
    <property type="match status" value="1"/>
</dbReference>
<dbReference type="EMBL" id="PCDP01000034">
    <property type="protein sequence ID" value="PZM14363.1"/>
    <property type="molecule type" value="Genomic_DNA"/>
</dbReference>
<dbReference type="InterPro" id="IPR047198">
    <property type="entry name" value="DDP-like_NUDIX"/>
</dbReference>
<dbReference type="GO" id="GO:0034431">
    <property type="term" value="F:bis(5'-adenosyl)-hexaphosphatase activity"/>
    <property type="evidence" value="ECO:0007669"/>
    <property type="project" value="TreeGrafter"/>
</dbReference>
<dbReference type="CDD" id="cd04666">
    <property type="entry name" value="NUDIX_DIPP2_like_Nudt4"/>
    <property type="match status" value="1"/>
</dbReference>
<dbReference type="Pfam" id="PF00293">
    <property type="entry name" value="NUDIX"/>
    <property type="match status" value="1"/>
</dbReference>
<dbReference type="PRINTS" id="PR00502">
    <property type="entry name" value="NUDIXFAMILY"/>
</dbReference>
<comment type="cofactor">
    <cofactor evidence="1">
        <name>Mg(2+)</name>
        <dbReference type="ChEBI" id="CHEBI:18420"/>
    </cofactor>
</comment>
<dbReference type="GO" id="GO:0046872">
    <property type="term" value="F:metal ion binding"/>
    <property type="evidence" value="ECO:0007669"/>
    <property type="project" value="UniProtKB-KW"/>
</dbReference>
<feature type="domain" description="Nudix hydrolase" evidence="6">
    <location>
        <begin position="65"/>
        <end position="196"/>
    </location>
</feature>
<dbReference type="PANTHER" id="PTHR12629:SF0">
    <property type="entry name" value="DIPHOSPHOINOSITOL-POLYPHOSPHATE DIPHOSPHATASE"/>
    <property type="match status" value="1"/>
</dbReference>
<dbReference type="OrthoDB" id="7066910at2"/>
<evidence type="ECO:0000313" key="7">
    <source>
        <dbReference type="EMBL" id="PZM14363.1"/>
    </source>
</evidence>
<dbReference type="InterPro" id="IPR000086">
    <property type="entry name" value="NUDIX_hydrolase_dom"/>
</dbReference>
<dbReference type="Gene3D" id="3.90.79.10">
    <property type="entry name" value="Nucleoside Triphosphate Pyrophosphohydrolase"/>
    <property type="match status" value="1"/>
</dbReference>
<dbReference type="GO" id="GO:1901907">
    <property type="term" value="P:diadenosine pentaphosphate catabolic process"/>
    <property type="evidence" value="ECO:0007669"/>
    <property type="project" value="TreeGrafter"/>
</dbReference>
<name>A0A2W4EU65_9HYPH</name>
<dbReference type="GO" id="GO:1901911">
    <property type="term" value="P:adenosine 5'-(hexahydrogen pentaphosphate) catabolic process"/>
    <property type="evidence" value="ECO:0007669"/>
    <property type="project" value="TreeGrafter"/>
</dbReference>
<keyword evidence="4" id="KW-0460">Magnesium</keyword>
<protein>
    <submittedName>
        <fullName evidence="7">DNA mismatch repair protein MutT</fullName>
    </submittedName>
</protein>